<comment type="caution">
    <text evidence="2">The sequence shown here is derived from an EMBL/GenBank/DDBJ whole genome shotgun (WGS) entry which is preliminary data.</text>
</comment>
<dbReference type="EMBL" id="JAULSR010000002">
    <property type="protein sequence ID" value="KAK0631117.1"/>
    <property type="molecule type" value="Genomic_DNA"/>
</dbReference>
<gene>
    <name evidence="2" type="ORF">B0T17DRAFT_240959</name>
</gene>
<organism evidence="2 3">
    <name type="scientific">Bombardia bombarda</name>
    <dbReference type="NCBI Taxonomy" id="252184"/>
    <lineage>
        <taxon>Eukaryota</taxon>
        <taxon>Fungi</taxon>
        <taxon>Dikarya</taxon>
        <taxon>Ascomycota</taxon>
        <taxon>Pezizomycotina</taxon>
        <taxon>Sordariomycetes</taxon>
        <taxon>Sordariomycetidae</taxon>
        <taxon>Sordariales</taxon>
        <taxon>Lasiosphaeriaceae</taxon>
        <taxon>Bombardia</taxon>
    </lineage>
</organism>
<feature type="region of interest" description="Disordered" evidence="1">
    <location>
        <begin position="65"/>
        <end position="156"/>
    </location>
</feature>
<protein>
    <submittedName>
        <fullName evidence="2">Uncharacterized protein</fullName>
    </submittedName>
</protein>
<dbReference type="Proteomes" id="UP001174934">
    <property type="component" value="Unassembled WGS sequence"/>
</dbReference>
<evidence type="ECO:0000256" key="1">
    <source>
        <dbReference type="SAM" id="MobiDB-lite"/>
    </source>
</evidence>
<sequence>MMTLSLQGASFRAAFGCLHSTFLTDQIPSQMILEGVGGHQSQSSNKVQVFLFLCVQDTQSTPAFGQPSKDLVFSSPEQRTHPRAYRMAPASTCTKSPQSSRLEQRGVKEKQGQGSQNVDESWNIPPAIAKQTNDRCCTRKADPRNSELPSSVGGRRPSPTLIVAAPNLDCVFFFFLLLALESETVGGRRRRLLCFALLCSSFDLNNARTFVEPKTDISHHHLYCLTPFSFYSLADFEASSQSSWGPAMIDSAVCAVLDWLGKFSDLLLYRAVHAQPPQGR</sequence>
<feature type="compositionally biased region" description="Polar residues" evidence="1">
    <location>
        <begin position="91"/>
        <end position="101"/>
    </location>
</feature>
<accession>A0AA40CAH6</accession>
<dbReference type="AlphaFoldDB" id="A0AA40CAH6"/>
<feature type="compositionally biased region" description="Basic and acidic residues" evidence="1">
    <location>
        <begin position="132"/>
        <end position="145"/>
    </location>
</feature>
<proteinExistence type="predicted"/>
<evidence type="ECO:0000313" key="3">
    <source>
        <dbReference type="Proteomes" id="UP001174934"/>
    </source>
</evidence>
<reference evidence="2" key="1">
    <citation type="submission" date="2023-06" db="EMBL/GenBank/DDBJ databases">
        <title>Genome-scale phylogeny and comparative genomics of the fungal order Sordariales.</title>
        <authorList>
            <consortium name="Lawrence Berkeley National Laboratory"/>
            <person name="Hensen N."/>
            <person name="Bonometti L."/>
            <person name="Westerberg I."/>
            <person name="Brannstrom I.O."/>
            <person name="Guillou S."/>
            <person name="Cros-Aarteil S."/>
            <person name="Calhoun S."/>
            <person name="Haridas S."/>
            <person name="Kuo A."/>
            <person name="Mondo S."/>
            <person name="Pangilinan J."/>
            <person name="Riley R."/>
            <person name="LaButti K."/>
            <person name="Andreopoulos B."/>
            <person name="Lipzen A."/>
            <person name="Chen C."/>
            <person name="Yanf M."/>
            <person name="Daum C."/>
            <person name="Ng V."/>
            <person name="Clum A."/>
            <person name="Steindorff A."/>
            <person name="Ohm R."/>
            <person name="Martin F."/>
            <person name="Silar P."/>
            <person name="Natvig D."/>
            <person name="Lalanne C."/>
            <person name="Gautier V."/>
            <person name="Ament-velasquez S.L."/>
            <person name="Kruys A."/>
            <person name="Hutchinson M.I."/>
            <person name="Powell A.J."/>
            <person name="Barry K."/>
            <person name="Miller A.N."/>
            <person name="Grigoriev I.V."/>
            <person name="Debuchy R."/>
            <person name="Gladieux P."/>
            <person name="Thoren M.H."/>
            <person name="Johannesson H."/>
        </authorList>
    </citation>
    <scope>NUCLEOTIDE SEQUENCE</scope>
    <source>
        <strain evidence="2">SMH3391-2</strain>
    </source>
</reference>
<name>A0AA40CAH6_9PEZI</name>
<keyword evidence="3" id="KW-1185">Reference proteome</keyword>
<feature type="compositionally biased region" description="Basic and acidic residues" evidence="1">
    <location>
        <begin position="102"/>
        <end position="111"/>
    </location>
</feature>
<evidence type="ECO:0000313" key="2">
    <source>
        <dbReference type="EMBL" id="KAK0631117.1"/>
    </source>
</evidence>